<proteinExistence type="predicted"/>
<dbReference type="EMBL" id="QKYT01001279">
    <property type="protein sequence ID" value="RIA79466.1"/>
    <property type="molecule type" value="Genomic_DNA"/>
</dbReference>
<evidence type="ECO:0000313" key="2">
    <source>
        <dbReference type="EMBL" id="RIA79466.1"/>
    </source>
</evidence>
<organism evidence="2 3">
    <name type="scientific">Glomus cerebriforme</name>
    <dbReference type="NCBI Taxonomy" id="658196"/>
    <lineage>
        <taxon>Eukaryota</taxon>
        <taxon>Fungi</taxon>
        <taxon>Fungi incertae sedis</taxon>
        <taxon>Mucoromycota</taxon>
        <taxon>Glomeromycotina</taxon>
        <taxon>Glomeromycetes</taxon>
        <taxon>Glomerales</taxon>
        <taxon>Glomeraceae</taxon>
        <taxon>Glomus</taxon>
    </lineage>
</organism>
<dbReference type="AlphaFoldDB" id="A0A397S403"/>
<gene>
    <name evidence="2" type="ORF">C1645_840593</name>
</gene>
<reference evidence="2 3" key="1">
    <citation type="submission" date="2018-06" db="EMBL/GenBank/DDBJ databases">
        <title>Comparative genomics reveals the genomic features of Rhizophagus irregularis, R. cerebriforme, R. diaphanum and Gigaspora rosea, and their symbiotic lifestyle signature.</title>
        <authorList>
            <person name="Morin E."/>
            <person name="San Clemente H."/>
            <person name="Chen E.C.H."/>
            <person name="De La Providencia I."/>
            <person name="Hainaut M."/>
            <person name="Kuo A."/>
            <person name="Kohler A."/>
            <person name="Murat C."/>
            <person name="Tang N."/>
            <person name="Roy S."/>
            <person name="Loubradou J."/>
            <person name="Henrissat B."/>
            <person name="Grigoriev I.V."/>
            <person name="Corradi N."/>
            <person name="Roux C."/>
            <person name="Martin F.M."/>
        </authorList>
    </citation>
    <scope>NUCLEOTIDE SEQUENCE [LARGE SCALE GENOMIC DNA]</scope>
    <source>
        <strain evidence="2 3">DAOM 227022</strain>
    </source>
</reference>
<protein>
    <submittedName>
        <fullName evidence="2">Uncharacterized protein</fullName>
    </submittedName>
</protein>
<accession>A0A397S403</accession>
<evidence type="ECO:0000313" key="3">
    <source>
        <dbReference type="Proteomes" id="UP000265703"/>
    </source>
</evidence>
<keyword evidence="3" id="KW-1185">Reference proteome</keyword>
<dbReference type="Proteomes" id="UP000265703">
    <property type="component" value="Unassembled WGS sequence"/>
</dbReference>
<sequence length="53" mass="6072">MDAPIVDLDPTKNESNSNNSSLSKRKSPNYEYFTSKLQNGIIIIALHEEEYQK</sequence>
<comment type="caution">
    <text evidence="2">The sequence shown here is derived from an EMBL/GenBank/DDBJ whole genome shotgun (WGS) entry which is preliminary data.</text>
</comment>
<feature type="compositionally biased region" description="Low complexity" evidence="1">
    <location>
        <begin position="13"/>
        <end position="22"/>
    </location>
</feature>
<name>A0A397S403_9GLOM</name>
<feature type="region of interest" description="Disordered" evidence="1">
    <location>
        <begin position="1"/>
        <end position="28"/>
    </location>
</feature>
<evidence type="ECO:0000256" key="1">
    <source>
        <dbReference type="SAM" id="MobiDB-lite"/>
    </source>
</evidence>